<dbReference type="Gene3D" id="3.40.630.30">
    <property type="match status" value="1"/>
</dbReference>
<reference evidence="2 3" key="1">
    <citation type="submission" date="2018-10" db="EMBL/GenBank/DDBJ databases">
        <title>Genomic Encyclopedia of Archaeal and Bacterial Type Strains, Phase II (KMG-II): from individual species to whole genera.</title>
        <authorList>
            <person name="Goeker M."/>
        </authorList>
    </citation>
    <scope>NUCLEOTIDE SEQUENCE [LARGE SCALE GENOMIC DNA]</scope>
    <source>
        <strain evidence="2 3">DSM 29466</strain>
    </source>
</reference>
<protein>
    <recommendedName>
        <fullName evidence="1">N-acetyltransferase domain-containing protein</fullName>
    </recommendedName>
</protein>
<feature type="domain" description="N-acetyltransferase" evidence="1">
    <location>
        <begin position="132"/>
        <end position="271"/>
    </location>
</feature>
<proteinExistence type="predicted"/>
<dbReference type="SUPFAM" id="SSF55729">
    <property type="entry name" value="Acyl-CoA N-acyltransferases (Nat)"/>
    <property type="match status" value="1"/>
</dbReference>
<evidence type="ECO:0000313" key="2">
    <source>
        <dbReference type="EMBL" id="RLJ36197.1"/>
    </source>
</evidence>
<dbReference type="Pfam" id="PF00583">
    <property type="entry name" value="Acetyltransf_1"/>
    <property type="match status" value="1"/>
</dbReference>
<name>A0A497V1X0_9RHOB</name>
<evidence type="ECO:0000313" key="3">
    <source>
        <dbReference type="Proteomes" id="UP000269157"/>
    </source>
</evidence>
<keyword evidence="3" id="KW-1185">Reference proteome</keyword>
<dbReference type="OrthoDB" id="164800at2"/>
<comment type="caution">
    <text evidence="2">The sequence shown here is derived from an EMBL/GenBank/DDBJ whole genome shotgun (WGS) entry which is preliminary data.</text>
</comment>
<evidence type="ECO:0000259" key="1">
    <source>
        <dbReference type="PROSITE" id="PS51186"/>
    </source>
</evidence>
<dbReference type="GO" id="GO:0016747">
    <property type="term" value="F:acyltransferase activity, transferring groups other than amino-acyl groups"/>
    <property type="evidence" value="ECO:0007669"/>
    <property type="project" value="InterPro"/>
</dbReference>
<dbReference type="InterPro" id="IPR016181">
    <property type="entry name" value="Acyl_CoA_acyltransferase"/>
</dbReference>
<gene>
    <name evidence="2" type="ORF">BCF46_3887</name>
</gene>
<dbReference type="InterPro" id="IPR000182">
    <property type="entry name" value="GNAT_dom"/>
</dbReference>
<dbReference type="AlphaFoldDB" id="A0A497V1X0"/>
<dbReference type="PROSITE" id="PS51186">
    <property type="entry name" value="GNAT"/>
    <property type="match status" value="1"/>
</dbReference>
<dbReference type="EMBL" id="RCCE01000010">
    <property type="protein sequence ID" value="RLJ36197.1"/>
    <property type="molecule type" value="Genomic_DNA"/>
</dbReference>
<dbReference type="RefSeq" id="WP_121028292.1">
    <property type="nucleotide sequence ID" value="NZ_RCCE01000010.1"/>
</dbReference>
<dbReference type="CDD" id="cd04301">
    <property type="entry name" value="NAT_SF"/>
    <property type="match status" value="1"/>
</dbReference>
<organism evidence="2 3">
    <name type="scientific">Litoreibacter meonggei</name>
    <dbReference type="NCBI Taxonomy" id="1049199"/>
    <lineage>
        <taxon>Bacteria</taxon>
        <taxon>Pseudomonadati</taxon>
        <taxon>Pseudomonadota</taxon>
        <taxon>Alphaproteobacteria</taxon>
        <taxon>Rhodobacterales</taxon>
        <taxon>Roseobacteraceae</taxon>
        <taxon>Litoreibacter</taxon>
    </lineage>
</organism>
<accession>A0A497V1X0</accession>
<sequence>MTHIDGRPDGASEISAEEILASHFSLISQPGTIDCVNIAGADGWTSPHPHPVLSLMRWTTDDEAIATAALDEVLERCGEMGHGFDWMTGPSCAKSGLLSLLESRGFVGPPLEVTAMVRAIAPGEPLDQEAGIRIRKVSDHTDDRVWRLMAKGFDVPDEVGTIFHNAYMTSSPLQNSDVYVAMVDDDDTPVGVGYLSYIGTGPTVLLRVSCTEEGHRGRGIYRALVKRRLHDAAQQGRTHAFVHAYSEASMRGLSGLGFTDVGTLLLHRWRP</sequence>
<dbReference type="Proteomes" id="UP000269157">
    <property type="component" value="Unassembled WGS sequence"/>
</dbReference>